<proteinExistence type="predicted"/>
<dbReference type="AlphaFoldDB" id="A0A811UKD3"/>
<protein>
    <submittedName>
        <fullName evidence="1">(Mediterranean fruit fly) hypothetical protein</fullName>
    </submittedName>
</protein>
<name>A0A811UKD3_CERCA</name>
<evidence type="ECO:0000313" key="1">
    <source>
        <dbReference type="EMBL" id="CAD6999210.1"/>
    </source>
</evidence>
<reference evidence="1" key="1">
    <citation type="submission" date="2020-11" db="EMBL/GenBank/DDBJ databases">
        <authorList>
            <person name="Whitehead M."/>
        </authorList>
    </citation>
    <scope>NUCLEOTIDE SEQUENCE</scope>
    <source>
        <strain evidence="1">EGII</strain>
    </source>
</reference>
<dbReference type="Proteomes" id="UP000606786">
    <property type="component" value="Unassembled WGS sequence"/>
</dbReference>
<organism evidence="1 2">
    <name type="scientific">Ceratitis capitata</name>
    <name type="common">Mediterranean fruit fly</name>
    <name type="synonym">Tephritis capitata</name>
    <dbReference type="NCBI Taxonomy" id="7213"/>
    <lineage>
        <taxon>Eukaryota</taxon>
        <taxon>Metazoa</taxon>
        <taxon>Ecdysozoa</taxon>
        <taxon>Arthropoda</taxon>
        <taxon>Hexapoda</taxon>
        <taxon>Insecta</taxon>
        <taxon>Pterygota</taxon>
        <taxon>Neoptera</taxon>
        <taxon>Endopterygota</taxon>
        <taxon>Diptera</taxon>
        <taxon>Brachycera</taxon>
        <taxon>Muscomorpha</taxon>
        <taxon>Tephritoidea</taxon>
        <taxon>Tephritidae</taxon>
        <taxon>Ceratitis</taxon>
        <taxon>Ceratitis</taxon>
    </lineage>
</organism>
<accession>A0A811UKD3</accession>
<feature type="non-terminal residue" evidence="1">
    <location>
        <position position="65"/>
    </location>
</feature>
<sequence length="65" mass="7396">NKLKSLIEFSTQPLATLLTHIRDLNCSTLVKWILPIVSCTNILISVIEFDIEFECCLRESNKACI</sequence>
<feature type="non-terminal residue" evidence="1">
    <location>
        <position position="1"/>
    </location>
</feature>
<dbReference type="EMBL" id="CAJHJT010000012">
    <property type="protein sequence ID" value="CAD6999210.1"/>
    <property type="molecule type" value="Genomic_DNA"/>
</dbReference>
<evidence type="ECO:0000313" key="2">
    <source>
        <dbReference type="Proteomes" id="UP000606786"/>
    </source>
</evidence>
<keyword evidence="2" id="KW-1185">Reference proteome</keyword>
<comment type="caution">
    <text evidence="1">The sequence shown here is derived from an EMBL/GenBank/DDBJ whole genome shotgun (WGS) entry which is preliminary data.</text>
</comment>
<gene>
    <name evidence="1" type="ORF">CCAP1982_LOCUS7744</name>
</gene>